<organism evidence="2 3">
    <name type="scientific">Dechloromonas denitrificans</name>
    <dbReference type="NCBI Taxonomy" id="281362"/>
    <lineage>
        <taxon>Bacteria</taxon>
        <taxon>Pseudomonadati</taxon>
        <taxon>Pseudomonadota</taxon>
        <taxon>Betaproteobacteria</taxon>
        <taxon>Rhodocyclales</taxon>
        <taxon>Azonexaceae</taxon>
        <taxon>Dechloromonas</taxon>
    </lineage>
</organism>
<dbReference type="Proteomes" id="UP000070186">
    <property type="component" value="Unassembled WGS sequence"/>
</dbReference>
<feature type="chain" id="PRO_5007459430" description="Porin domain-containing protein" evidence="1">
    <location>
        <begin position="36"/>
        <end position="405"/>
    </location>
</feature>
<accession>A0A133XIP9</accession>
<name>A0A133XIP9_9RHOO</name>
<dbReference type="RefSeq" id="WP_066882620.1">
    <property type="nucleotide sequence ID" value="NZ_LODL01000019.1"/>
</dbReference>
<evidence type="ECO:0000313" key="2">
    <source>
        <dbReference type="EMBL" id="KXB30824.1"/>
    </source>
</evidence>
<evidence type="ECO:0000313" key="3">
    <source>
        <dbReference type="Proteomes" id="UP000070186"/>
    </source>
</evidence>
<dbReference type="InterPro" id="IPR023614">
    <property type="entry name" value="Porin_dom_sf"/>
</dbReference>
<evidence type="ECO:0008006" key="4">
    <source>
        <dbReference type="Google" id="ProtNLM"/>
    </source>
</evidence>
<proteinExistence type="predicted"/>
<sequence>MTRQRADILLRQAAGNFFAVATLLVQLLVAPQATANEESAFGLHGFGTLGAARTTGNQAEFVRDLSQPRGATDRWDARVDSVLGLQANWQLTPQLEAVIQATSRYRYDRTFTPEISWAFLKYDPNPQLSLRAGRLGTEFFMLADSRLVGYSYLPVRPPGDFFWYLPFYAIDGADLAVTVPVGEDVLRGKVYYGVSDANIPLADKQWKIDGSAMAGGYLDYQAGAWLFRLSYANIRFSHEMPIDDVLAAYLPPAQAAQASQYLTTANTRSHYYSLGAIYDSGPWLFQLMLNKIKQGSNIFQSSEGGYVLAGYRIAQVTPYLGYSWIHSDSRGNTLNPVVASIMADSHADQNTTILGARWDFAHNMAIKAQWDAIRGEPASIFPYRQERAAWTGKTDVFSVTMDFVF</sequence>
<dbReference type="EMBL" id="LODL01000019">
    <property type="protein sequence ID" value="KXB30824.1"/>
    <property type="molecule type" value="Genomic_DNA"/>
</dbReference>
<reference evidence="2 3" key="1">
    <citation type="submission" date="2015-12" db="EMBL/GenBank/DDBJ databases">
        <title>Nitrous oxide reduction kinetics distinguish bacteria harboring typical versus atypical NosZ.</title>
        <authorList>
            <person name="Yoon S."/>
            <person name="Nissen S."/>
            <person name="Park D."/>
            <person name="Sanford R.A."/>
            <person name="Loeffler F.E."/>
        </authorList>
    </citation>
    <scope>NUCLEOTIDE SEQUENCE [LARGE SCALE GENOMIC DNA]</scope>
    <source>
        <strain evidence="2 3">ATCC BAA-841</strain>
    </source>
</reference>
<dbReference type="AlphaFoldDB" id="A0A133XIP9"/>
<gene>
    <name evidence="2" type="ORF">AT959_08850</name>
</gene>
<dbReference type="SUPFAM" id="SSF56935">
    <property type="entry name" value="Porins"/>
    <property type="match status" value="1"/>
</dbReference>
<keyword evidence="3" id="KW-1185">Reference proteome</keyword>
<dbReference type="Gene3D" id="2.40.160.10">
    <property type="entry name" value="Porin"/>
    <property type="match status" value="1"/>
</dbReference>
<evidence type="ECO:0000256" key="1">
    <source>
        <dbReference type="SAM" id="SignalP"/>
    </source>
</evidence>
<feature type="signal peptide" evidence="1">
    <location>
        <begin position="1"/>
        <end position="35"/>
    </location>
</feature>
<keyword evidence="1" id="KW-0732">Signal</keyword>
<comment type="caution">
    <text evidence="2">The sequence shown here is derived from an EMBL/GenBank/DDBJ whole genome shotgun (WGS) entry which is preliminary data.</text>
</comment>
<protein>
    <recommendedName>
        <fullName evidence="4">Porin domain-containing protein</fullName>
    </recommendedName>
</protein>
<dbReference type="STRING" id="281362.AT959_08850"/>